<comment type="caution">
    <text evidence="8">The sequence shown here is derived from an EMBL/GenBank/DDBJ whole genome shotgun (WGS) entry which is preliminary data.</text>
</comment>
<feature type="compositionally biased region" description="Basic and acidic residues" evidence="5">
    <location>
        <begin position="119"/>
        <end position="128"/>
    </location>
</feature>
<dbReference type="GO" id="GO:0003676">
    <property type="term" value="F:nucleic acid binding"/>
    <property type="evidence" value="ECO:0007669"/>
    <property type="project" value="InterPro"/>
</dbReference>
<dbReference type="Proteomes" id="UP001152533">
    <property type="component" value="Unassembled WGS sequence"/>
</dbReference>
<dbReference type="SMART" id="SM00487">
    <property type="entry name" value="DEXDc"/>
    <property type="match status" value="1"/>
</dbReference>
<evidence type="ECO:0000256" key="2">
    <source>
        <dbReference type="ARBA" id="ARBA00022801"/>
    </source>
</evidence>
<accession>A0A9W4RXY8</accession>
<dbReference type="FunFam" id="3.40.50.300:FF:001039">
    <property type="entry name" value="ATP-dependent RNA helicase DDX60"/>
    <property type="match status" value="1"/>
</dbReference>
<dbReference type="CDD" id="cd18025">
    <property type="entry name" value="DEXHc_DDX60"/>
    <property type="match status" value="1"/>
</dbReference>
<evidence type="ECO:0008006" key="10">
    <source>
        <dbReference type="Google" id="ProtNLM"/>
    </source>
</evidence>
<dbReference type="Pfam" id="PF23002">
    <property type="entry name" value="PIN-like_DDX60"/>
    <property type="match status" value="1"/>
</dbReference>
<proteinExistence type="predicted"/>
<protein>
    <recommendedName>
        <fullName evidence="10">DEAD/DEAH box helicase</fullName>
    </recommendedName>
</protein>
<feature type="domain" description="Helicase ATP-binding" evidence="6">
    <location>
        <begin position="810"/>
        <end position="983"/>
    </location>
</feature>
<evidence type="ECO:0000313" key="8">
    <source>
        <dbReference type="EMBL" id="CAI0648892.1"/>
    </source>
</evidence>
<feature type="region of interest" description="Disordered" evidence="5">
    <location>
        <begin position="1214"/>
        <end position="1234"/>
    </location>
</feature>
<dbReference type="Pfam" id="PF00271">
    <property type="entry name" value="Helicase_C"/>
    <property type="match status" value="1"/>
</dbReference>
<feature type="domain" description="Helicase C-terminal" evidence="7">
    <location>
        <begin position="1236"/>
        <end position="1409"/>
    </location>
</feature>
<dbReference type="Pfam" id="PF26076">
    <property type="entry name" value="WHD_DDX60"/>
    <property type="match status" value="1"/>
</dbReference>
<dbReference type="InterPro" id="IPR059032">
    <property type="entry name" value="WHD_DDX60"/>
</dbReference>
<feature type="compositionally biased region" description="Polar residues" evidence="5">
    <location>
        <begin position="1763"/>
        <end position="1778"/>
    </location>
</feature>
<feature type="compositionally biased region" description="Polar residues" evidence="5">
    <location>
        <begin position="1800"/>
        <end position="1822"/>
    </location>
</feature>
<dbReference type="InterPro" id="IPR055124">
    <property type="entry name" value="PIN-like_DDX60"/>
</dbReference>
<dbReference type="GO" id="GO:0004386">
    <property type="term" value="F:helicase activity"/>
    <property type="evidence" value="ECO:0007669"/>
    <property type="project" value="UniProtKB-KW"/>
</dbReference>
<evidence type="ECO:0000259" key="6">
    <source>
        <dbReference type="PROSITE" id="PS51192"/>
    </source>
</evidence>
<dbReference type="GO" id="GO:0005737">
    <property type="term" value="C:cytoplasm"/>
    <property type="evidence" value="ECO:0007669"/>
    <property type="project" value="TreeGrafter"/>
</dbReference>
<dbReference type="SMART" id="SM00490">
    <property type="entry name" value="HELICc"/>
    <property type="match status" value="1"/>
</dbReference>
<feature type="region of interest" description="Disordered" evidence="5">
    <location>
        <begin position="1756"/>
        <end position="1831"/>
    </location>
</feature>
<dbReference type="InterPro" id="IPR052431">
    <property type="entry name" value="SKI2_subfamily_helicases"/>
</dbReference>
<dbReference type="SUPFAM" id="SSF52540">
    <property type="entry name" value="P-loop containing nucleoside triphosphate hydrolases"/>
    <property type="match status" value="2"/>
</dbReference>
<dbReference type="InterPro" id="IPR014001">
    <property type="entry name" value="Helicase_ATP-bd"/>
</dbReference>
<dbReference type="InterPro" id="IPR027417">
    <property type="entry name" value="P-loop_NTPase"/>
</dbReference>
<dbReference type="PROSITE" id="PS51194">
    <property type="entry name" value="HELICASE_CTER"/>
    <property type="match status" value="1"/>
</dbReference>
<dbReference type="PANTHER" id="PTHR44533:SF4">
    <property type="entry name" value="DEAD_H RNA HELICASE, PUTATIVE-RELATED"/>
    <property type="match status" value="1"/>
</dbReference>
<dbReference type="InterPro" id="IPR001650">
    <property type="entry name" value="Helicase_C-like"/>
</dbReference>
<dbReference type="InterPro" id="IPR011545">
    <property type="entry name" value="DEAD/DEAH_box_helicase_dom"/>
</dbReference>
<keyword evidence="1" id="KW-0547">Nucleotide-binding</keyword>
<evidence type="ECO:0000256" key="1">
    <source>
        <dbReference type="ARBA" id="ARBA00022741"/>
    </source>
</evidence>
<dbReference type="EMBL" id="CAMGZC010000618">
    <property type="protein sequence ID" value="CAI0648892.1"/>
    <property type="molecule type" value="Genomic_DNA"/>
</dbReference>
<organism evidence="8 9">
    <name type="scientific">Colletotrichum noveboracense</name>
    <dbReference type="NCBI Taxonomy" id="2664923"/>
    <lineage>
        <taxon>Eukaryota</taxon>
        <taxon>Fungi</taxon>
        <taxon>Dikarya</taxon>
        <taxon>Ascomycota</taxon>
        <taxon>Pezizomycotina</taxon>
        <taxon>Sordariomycetes</taxon>
        <taxon>Hypocreomycetidae</taxon>
        <taxon>Glomerellales</taxon>
        <taxon>Glomerellaceae</taxon>
        <taxon>Colletotrichum</taxon>
        <taxon>Colletotrichum gloeosporioides species complex</taxon>
    </lineage>
</organism>
<feature type="region of interest" description="Disordered" evidence="5">
    <location>
        <begin position="539"/>
        <end position="565"/>
    </location>
</feature>
<dbReference type="GO" id="GO:0005524">
    <property type="term" value="F:ATP binding"/>
    <property type="evidence" value="ECO:0007669"/>
    <property type="project" value="UniProtKB-KW"/>
</dbReference>
<keyword evidence="2" id="KW-0378">Hydrolase</keyword>
<name>A0A9W4RXY8_9PEZI</name>
<feature type="region of interest" description="Disordered" evidence="5">
    <location>
        <begin position="119"/>
        <end position="157"/>
    </location>
</feature>
<gene>
    <name evidence="8" type="ORF">CGXH109_LOCUS80464</name>
</gene>
<dbReference type="Gene3D" id="3.40.50.300">
    <property type="entry name" value="P-loop containing nucleotide triphosphate hydrolases"/>
    <property type="match status" value="2"/>
</dbReference>
<evidence type="ECO:0000256" key="3">
    <source>
        <dbReference type="ARBA" id="ARBA00022806"/>
    </source>
</evidence>
<feature type="compositionally biased region" description="Basic and acidic residues" evidence="5">
    <location>
        <begin position="1223"/>
        <end position="1234"/>
    </location>
</feature>
<dbReference type="Pfam" id="PF00270">
    <property type="entry name" value="DEAD"/>
    <property type="match status" value="1"/>
</dbReference>
<keyword evidence="3" id="KW-0347">Helicase</keyword>
<reference evidence="8" key="1">
    <citation type="submission" date="2022-08" db="EMBL/GenBank/DDBJ databases">
        <authorList>
            <person name="Giroux E."/>
            <person name="Giroux E."/>
        </authorList>
    </citation>
    <scope>NUCLEOTIDE SEQUENCE</scope>
    <source>
        <strain evidence="8">H1091258</strain>
    </source>
</reference>
<evidence type="ECO:0000313" key="9">
    <source>
        <dbReference type="Proteomes" id="UP001152533"/>
    </source>
</evidence>
<dbReference type="PROSITE" id="PS51192">
    <property type="entry name" value="HELICASE_ATP_BIND_1"/>
    <property type="match status" value="1"/>
</dbReference>
<keyword evidence="9" id="KW-1185">Reference proteome</keyword>
<dbReference type="GO" id="GO:0016787">
    <property type="term" value="F:hydrolase activity"/>
    <property type="evidence" value="ECO:0007669"/>
    <property type="project" value="UniProtKB-KW"/>
</dbReference>
<evidence type="ECO:0000259" key="7">
    <source>
        <dbReference type="PROSITE" id="PS51194"/>
    </source>
</evidence>
<evidence type="ECO:0000256" key="4">
    <source>
        <dbReference type="ARBA" id="ARBA00022840"/>
    </source>
</evidence>
<keyword evidence="4" id="KW-0067">ATP-binding</keyword>
<dbReference type="PANTHER" id="PTHR44533">
    <property type="entry name" value="DEAD/H RNA HELICASE, PUTATIVE-RELATED"/>
    <property type="match status" value="1"/>
</dbReference>
<evidence type="ECO:0000256" key="5">
    <source>
        <dbReference type="SAM" id="MobiDB-lite"/>
    </source>
</evidence>
<sequence length="1856" mass="209244">MASEEGPTDAALKSWKSSLSPLRVDIVGDFAGKELFAIHGESLVAHCVAQAKVDFKNGFQLLHGVHAVETFLSKLKERGCNFHVLWFDSQEHLCVPHDVLEKNRHKYLLTRAVLMEHLRTPKPRDQRTRNPWTEDSSDDSWDASTDPPTDPIRNGTPMSFVFSTIQSKEFEEYMEKNCLHFVMCSQGSDFDSTPEVNDGVGSGNHLKAMRLFADQGHSLAFMDDIEFRSSKVYTHVVTSARSEDPIEVTEPAPRSVTTDGWVEFASKFDEWSELEPVHLNDTTEVRVRDEIAFVACANLFSAKPDAATEQYVTAFLIHIELLEHTELAQRSCGSLEESTPDDVASFLEGFSNIAIPMIRKWMISRKSMGAHVNWRVFDLVDGRVFLHILQKLQCMKLAVEFHHFEYYDTRIRHLVDVDMGRLLSQQDPPNEQPVSKAAPNFELLNIELKKTRAANQVLPFSHPVLDSYLEEIWLDTDEEWQKSSTGSKIFQELTHWHNAKRPIDAKAPSKPMEWRAHRRMQRFMADTMKYSASLTNASGKNIEPEPIVAHGTHNNGQADNGKDDAEANNWKKQLSKKDAAKAVKRGAGSGTINARKAGEDLKNAKLDSRGAAVVTFFAQQCQDFNKIQSPAKRYLKANRYMLGLSNQDRQTFGGELLLYICETLLELLGEPPFIAKGEMRAFQGGEIELRGNMLTKDCTDMSIIALLRSHLSLMNTVPLTKPTRRHLESLARAMRLPPPPSSDSTAIDRPIPFASKTAIAKEALKRGFFEERAARKFQLEHCGPYLERSFDSAPDVRVPFEPDAWQRKVLDAIDEDKSLFVVAPTSAGKTFISFYAMKKVLQANDDDVLVYVAPTKALVNQIAAEIQGRFSKTYHAAGRSIWAIHTRDYRINNATGCQVLVTVPHILQIMLLAPSNAKKPNSWSHRVKRIVFDEVHCIGQAEDGIIWEQLLLLAPCPIIALSATVGNPLEFKEWVAGTQKAKGFDLEMVVHSARYSDLRKFMYQPPDMEQWKFDGLEPIERLPTPGLDVDGIRSDRFVFVHPVGSIVDKSKDTLNDVSLEPRDCLQLWDAMIECANDSYPVDRRLDPAAALPEVIKKSDVVEWEVALKEQLHTWMADTSAPYPELRKKFDASSKPSTEVKKTIETTFPLLIDLRSRGALPAILFNYDRVGCEMILSEVLQRLEKAEEKYRTESPEWHKKLKAYQKWQDGLAAKKPKSTKAFGSRRDDKDDGTAFGKLDHLREDSSQEASQWASFDPSAPIEQFSLADSTKLSRGELEEMIDNLAYANIKKPILNALRRGLGVHHAGMNRQYRQVVEMLFRKGFLTAVIATGTLALGLNMPCKTVVFVGDSAFLTALNYRQASGRAGRRGFDLLGNVVFHGIRHQRAMEIMSSRLPDLRGQFPMSVTLILRLFGLLHGTNDSDFATKAVQSLLTQTRLFLGGPSSQLSIKHHLRFSIEYLRRQHLLSANGAPLNFSGLVGHLYFTENAAFAFHSLMKGGYLHELCEGVNDISNRKDMLLKLLTVLCHLFCRVPCFRFMNKEWLEKVVHRSPSVVILPKLPETAERLLTDHNRETLNIFLIYVRSYIRKHLRNVPDDVLPFTKRRIQPRCDSAWHDMSAINIPILPATTIRSPFAALSGFADDFETIHELCETVRSGVFLEEESIPYIPITPAEINNVPFNAYILDFFKHGDIESLVRDNGIKRGDVWFHLKDFSLILATIVTSLANFLDKSGAEFDDASMIDVMDVADIMDGEADNAEDGCFNGTRTSETSAAAPQAQSIKPKRKPKSEEEVPESWMDSGGSENDANDSSDMNASTDESSGDPTSRDEDDGTGLVKVYRAFRLLQQEFDEKFRKVWA</sequence>